<sequence length="293" mass="32365">MYKLIELPGDLDTRPLRQAMWAHHIGHRFTQQADLQVLWLADPEQRNEAARLIELWHRGELETSAAPSAPRRRPSITGQAFGQAPLAAGLIAACVAVFLCMTFAGDAIVRAFTIVPLEVMGRRLVPGDLVSDTLAGGQVWRLFTPALLHFGWMHLIFNMLWVWYFGRQVESIQGWRRLGLIVVVAALFSNLAQYFTGTVLFGGMSGVDYALLGYVWLMSRRRPESGLFVPQMLMVFMLGWMVFTMTGLGDAFGFGNVANEAHLGGLLIGLIMGWFASRNASGGAGHDASGDRK</sequence>
<dbReference type="InterPro" id="IPR035952">
    <property type="entry name" value="Rhomboid-like_sf"/>
</dbReference>
<name>A0A640WBN8_9GAMM</name>
<comment type="subcellular location">
    <subcellularLocation>
        <location evidence="1">Membrane</location>
        <topology evidence="1">Multi-pass membrane protein</topology>
    </subcellularLocation>
</comment>
<feature type="transmembrane region" description="Helical" evidence="7">
    <location>
        <begin position="178"/>
        <end position="195"/>
    </location>
</feature>
<dbReference type="Proteomes" id="UP000466024">
    <property type="component" value="Unassembled WGS sequence"/>
</dbReference>
<keyword evidence="4" id="KW-0378">Hydrolase</keyword>
<feature type="transmembrane region" description="Helical" evidence="7">
    <location>
        <begin position="201"/>
        <end position="217"/>
    </location>
</feature>
<dbReference type="InterPro" id="IPR031976">
    <property type="entry name" value="NRho"/>
</dbReference>
<evidence type="ECO:0000256" key="1">
    <source>
        <dbReference type="ARBA" id="ARBA00004141"/>
    </source>
</evidence>
<keyword evidence="10" id="KW-0645">Protease</keyword>
<dbReference type="AlphaFoldDB" id="A0A640WBN8"/>
<dbReference type="InterPro" id="IPR050925">
    <property type="entry name" value="Rhomboid_protease_S54"/>
</dbReference>
<dbReference type="SUPFAM" id="SSF144091">
    <property type="entry name" value="Rhomboid-like"/>
    <property type="match status" value="1"/>
</dbReference>
<keyword evidence="3 7" id="KW-0812">Transmembrane</keyword>
<proteinExistence type="inferred from homology"/>
<keyword evidence="11" id="KW-1185">Reference proteome</keyword>
<gene>
    <name evidence="10" type="ORF">F0A16_15250</name>
</gene>
<protein>
    <submittedName>
        <fullName evidence="10">Rhomboid family intramembrane serine protease</fullName>
    </submittedName>
</protein>
<organism evidence="10 11">
    <name type="scientific">Salinicola corii</name>
    <dbReference type="NCBI Taxonomy" id="2606937"/>
    <lineage>
        <taxon>Bacteria</taxon>
        <taxon>Pseudomonadati</taxon>
        <taxon>Pseudomonadota</taxon>
        <taxon>Gammaproteobacteria</taxon>
        <taxon>Oceanospirillales</taxon>
        <taxon>Halomonadaceae</taxon>
        <taxon>Salinicola</taxon>
    </lineage>
</organism>
<dbReference type="Pfam" id="PF16733">
    <property type="entry name" value="NRho"/>
    <property type="match status" value="1"/>
</dbReference>
<dbReference type="PANTHER" id="PTHR43731">
    <property type="entry name" value="RHOMBOID PROTEASE"/>
    <property type="match status" value="1"/>
</dbReference>
<dbReference type="PANTHER" id="PTHR43731:SF14">
    <property type="entry name" value="PRESENILIN-ASSOCIATED RHOMBOID-LIKE PROTEIN, MITOCHONDRIAL"/>
    <property type="match status" value="1"/>
</dbReference>
<dbReference type="Gene3D" id="1.20.1540.10">
    <property type="entry name" value="Rhomboid-like"/>
    <property type="match status" value="1"/>
</dbReference>
<accession>A0A640WBN8</accession>
<dbReference type="GO" id="GO:0006508">
    <property type="term" value="P:proteolysis"/>
    <property type="evidence" value="ECO:0007669"/>
    <property type="project" value="UniProtKB-KW"/>
</dbReference>
<reference evidence="10 11" key="1">
    <citation type="submission" date="2019-08" db="EMBL/GenBank/DDBJ databases">
        <title>Bioinformatics analysis of the strain L3 and L5.</title>
        <authorList>
            <person name="Li X."/>
        </authorList>
    </citation>
    <scope>NUCLEOTIDE SEQUENCE [LARGE SCALE GENOMIC DNA]</scope>
    <source>
        <strain evidence="10 11">L3</strain>
    </source>
</reference>
<feature type="transmembrane region" description="Helical" evidence="7">
    <location>
        <begin position="261"/>
        <end position="277"/>
    </location>
</feature>
<evidence type="ECO:0000313" key="10">
    <source>
        <dbReference type="EMBL" id="KAA0016855.1"/>
    </source>
</evidence>
<dbReference type="GO" id="GO:0016020">
    <property type="term" value="C:membrane"/>
    <property type="evidence" value="ECO:0007669"/>
    <property type="project" value="UniProtKB-SubCell"/>
</dbReference>
<feature type="transmembrane region" description="Helical" evidence="7">
    <location>
        <begin position="229"/>
        <end position="249"/>
    </location>
</feature>
<evidence type="ECO:0000256" key="7">
    <source>
        <dbReference type="SAM" id="Phobius"/>
    </source>
</evidence>
<feature type="domain" description="Rhomboid protease N-terminal" evidence="9">
    <location>
        <begin position="3"/>
        <end position="62"/>
    </location>
</feature>
<evidence type="ECO:0000259" key="8">
    <source>
        <dbReference type="Pfam" id="PF01694"/>
    </source>
</evidence>
<dbReference type="Gene3D" id="3.30.70.2080">
    <property type="match status" value="1"/>
</dbReference>
<evidence type="ECO:0000256" key="3">
    <source>
        <dbReference type="ARBA" id="ARBA00022692"/>
    </source>
</evidence>
<feature type="domain" description="Peptidase S54 rhomboid" evidence="8">
    <location>
        <begin position="137"/>
        <end position="278"/>
    </location>
</feature>
<evidence type="ECO:0000256" key="4">
    <source>
        <dbReference type="ARBA" id="ARBA00022801"/>
    </source>
</evidence>
<dbReference type="RefSeq" id="WP_149436266.1">
    <property type="nucleotide sequence ID" value="NZ_VTPX01000009.1"/>
</dbReference>
<comment type="similarity">
    <text evidence="2">Belongs to the peptidase S54 family.</text>
</comment>
<evidence type="ECO:0000256" key="6">
    <source>
        <dbReference type="ARBA" id="ARBA00023136"/>
    </source>
</evidence>
<evidence type="ECO:0000256" key="5">
    <source>
        <dbReference type="ARBA" id="ARBA00022989"/>
    </source>
</evidence>
<dbReference type="Pfam" id="PF01694">
    <property type="entry name" value="Rhomboid"/>
    <property type="match status" value="1"/>
</dbReference>
<evidence type="ECO:0000313" key="11">
    <source>
        <dbReference type="Proteomes" id="UP000466024"/>
    </source>
</evidence>
<feature type="transmembrane region" description="Helical" evidence="7">
    <location>
        <begin position="80"/>
        <end position="104"/>
    </location>
</feature>
<dbReference type="InterPro" id="IPR038244">
    <property type="entry name" value="NRho_sf"/>
</dbReference>
<comment type="caution">
    <text evidence="10">The sequence shown here is derived from an EMBL/GenBank/DDBJ whole genome shotgun (WGS) entry which is preliminary data.</text>
</comment>
<keyword evidence="5 7" id="KW-1133">Transmembrane helix</keyword>
<dbReference type="InterPro" id="IPR022764">
    <property type="entry name" value="Peptidase_S54_rhomboid_dom"/>
</dbReference>
<feature type="transmembrane region" description="Helical" evidence="7">
    <location>
        <begin position="146"/>
        <end position="166"/>
    </location>
</feature>
<dbReference type="GO" id="GO:0004252">
    <property type="term" value="F:serine-type endopeptidase activity"/>
    <property type="evidence" value="ECO:0007669"/>
    <property type="project" value="InterPro"/>
</dbReference>
<dbReference type="EMBL" id="VTPX01000009">
    <property type="protein sequence ID" value="KAA0016855.1"/>
    <property type="molecule type" value="Genomic_DNA"/>
</dbReference>
<evidence type="ECO:0000259" key="9">
    <source>
        <dbReference type="Pfam" id="PF16733"/>
    </source>
</evidence>
<keyword evidence="6 7" id="KW-0472">Membrane</keyword>
<evidence type="ECO:0000256" key="2">
    <source>
        <dbReference type="ARBA" id="ARBA00009045"/>
    </source>
</evidence>